<gene>
    <name evidence="1" type="ORF">KP509_08G038000</name>
</gene>
<evidence type="ECO:0000313" key="2">
    <source>
        <dbReference type="Proteomes" id="UP000825935"/>
    </source>
</evidence>
<dbReference type="Proteomes" id="UP000825935">
    <property type="component" value="Chromosome 8"/>
</dbReference>
<sequence length="146" mass="16953">MGLAVCTFEAYKVFVNDSCRDYPLYMRNRASFMASNFQTSRFLQPAREDCWPQSLRRRRRLHVCSLQLMNHHGVGQASLHLKDCEMSISFHNALESELRSNAHGTLKLCSRIVSRCRQFSRFPRYPLTGLSPSAGLRQKPWDRTVI</sequence>
<dbReference type="AlphaFoldDB" id="A0A8T2U953"/>
<protein>
    <submittedName>
        <fullName evidence="1">Uncharacterized protein</fullName>
    </submittedName>
</protein>
<organism evidence="1 2">
    <name type="scientific">Ceratopteris richardii</name>
    <name type="common">Triangle waterfern</name>
    <dbReference type="NCBI Taxonomy" id="49495"/>
    <lineage>
        <taxon>Eukaryota</taxon>
        <taxon>Viridiplantae</taxon>
        <taxon>Streptophyta</taxon>
        <taxon>Embryophyta</taxon>
        <taxon>Tracheophyta</taxon>
        <taxon>Polypodiopsida</taxon>
        <taxon>Polypodiidae</taxon>
        <taxon>Polypodiales</taxon>
        <taxon>Pteridineae</taxon>
        <taxon>Pteridaceae</taxon>
        <taxon>Parkerioideae</taxon>
        <taxon>Ceratopteris</taxon>
    </lineage>
</organism>
<keyword evidence="2" id="KW-1185">Reference proteome</keyword>
<proteinExistence type="predicted"/>
<reference evidence="1" key="1">
    <citation type="submission" date="2021-08" db="EMBL/GenBank/DDBJ databases">
        <title>WGS assembly of Ceratopteris richardii.</title>
        <authorList>
            <person name="Marchant D.B."/>
            <person name="Chen G."/>
            <person name="Jenkins J."/>
            <person name="Shu S."/>
            <person name="Leebens-Mack J."/>
            <person name="Grimwood J."/>
            <person name="Schmutz J."/>
            <person name="Soltis P."/>
            <person name="Soltis D."/>
            <person name="Chen Z.-H."/>
        </authorList>
    </citation>
    <scope>NUCLEOTIDE SEQUENCE</scope>
    <source>
        <strain evidence="1">Whitten #5841</strain>
        <tissue evidence="1">Leaf</tissue>
    </source>
</reference>
<dbReference type="EMBL" id="CM035413">
    <property type="protein sequence ID" value="KAH7431228.1"/>
    <property type="molecule type" value="Genomic_DNA"/>
</dbReference>
<evidence type="ECO:0000313" key="1">
    <source>
        <dbReference type="EMBL" id="KAH7431228.1"/>
    </source>
</evidence>
<name>A0A8T2U953_CERRI</name>
<accession>A0A8T2U953</accession>
<comment type="caution">
    <text evidence="1">The sequence shown here is derived from an EMBL/GenBank/DDBJ whole genome shotgun (WGS) entry which is preliminary data.</text>
</comment>